<accession>M3XM75</accession>
<dbReference type="Ensembl" id="ENSMPUT00000000179.1">
    <property type="protein sequence ID" value="ENSMPUP00000000175.1"/>
    <property type="gene ID" value="ENSMPUG00000000178.1"/>
</dbReference>
<dbReference type="AlphaFoldDB" id="M3XM75"/>
<feature type="compositionally biased region" description="Pro residues" evidence="1">
    <location>
        <begin position="212"/>
        <end position="221"/>
    </location>
</feature>
<proteinExistence type="predicted"/>
<dbReference type="EMBL" id="AEYP01014361">
    <property type="status" value="NOT_ANNOTATED_CDS"/>
    <property type="molecule type" value="Genomic_DNA"/>
</dbReference>
<dbReference type="HOGENOM" id="CLU_1253202_0_0_1"/>
<feature type="compositionally biased region" description="Pro residues" evidence="1">
    <location>
        <begin position="148"/>
        <end position="168"/>
    </location>
</feature>
<evidence type="ECO:0000256" key="1">
    <source>
        <dbReference type="SAM" id="MobiDB-lite"/>
    </source>
</evidence>
<dbReference type="OMA" id="HPMAGPM"/>
<dbReference type="InParanoid" id="M3XM75"/>
<feature type="compositionally biased region" description="Pro residues" evidence="1">
    <location>
        <begin position="71"/>
        <end position="103"/>
    </location>
</feature>
<evidence type="ECO:0000313" key="2">
    <source>
        <dbReference type="Ensembl" id="ENSMPUP00000000175.1"/>
    </source>
</evidence>
<protein>
    <submittedName>
        <fullName evidence="2">Uncharacterized protein</fullName>
    </submittedName>
</protein>
<sequence length="221" mass="22810">GPPAPQGPTTKGPHQPHSPPLPSNPQYQASPPHCPPAAGKTQPRPSEQPHPQEGLPFSPPISPQDGNTPGGPQPLPTWLPRLPRTPTPTSPRAPPAPQSPLLPTPLLRTPHQSPRRSEGLGPPPGSKPRAACPGPLTPATAEPRPQRTTPPEPRPSPRPAPTPAPPRVPQHRPPAHGPYCLTISHRPAPSSTAPGAGPPGSAPTSGGLHPGLPRPAPQCPR</sequence>
<name>M3XM75_MUSPF</name>
<organism evidence="2">
    <name type="scientific">Mustela putorius furo</name>
    <name type="common">European domestic ferret</name>
    <name type="synonym">Mustela furo</name>
    <dbReference type="NCBI Taxonomy" id="9669"/>
    <lineage>
        <taxon>Eukaryota</taxon>
        <taxon>Metazoa</taxon>
        <taxon>Chordata</taxon>
        <taxon>Craniata</taxon>
        <taxon>Vertebrata</taxon>
        <taxon>Euteleostomi</taxon>
        <taxon>Mammalia</taxon>
        <taxon>Eutheria</taxon>
        <taxon>Laurasiatheria</taxon>
        <taxon>Carnivora</taxon>
        <taxon>Caniformia</taxon>
        <taxon>Musteloidea</taxon>
        <taxon>Mustelidae</taxon>
        <taxon>Mustelinae</taxon>
        <taxon>Mustela</taxon>
    </lineage>
</organism>
<feature type="region of interest" description="Disordered" evidence="1">
    <location>
        <begin position="1"/>
        <end position="221"/>
    </location>
</feature>
<reference evidence="2" key="1">
    <citation type="submission" date="2024-06" db="UniProtKB">
        <authorList>
            <consortium name="Ensembl"/>
        </authorList>
    </citation>
    <scope>IDENTIFICATION</scope>
</reference>
<feature type="compositionally biased region" description="Low complexity" evidence="1">
    <location>
        <begin position="137"/>
        <end position="147"/>
    </location>
</feature>